<keyword evidence="5" id="KW-1185">Reference proteome</keyword>
<dbReference type="Gene3D" id="3.10.450.40">
    <property type="match status" value="1"/>
</dbReference>
<name>A0ABP1RB69_9HEXA</name>
<dbReference type="PANTHER" id="PTHR10638:SF86">
    <property type="entry name" value="COPPER AMINE OXIDASE 1-RELATED"/>
    <property type="match status" value="1"/>
</dbReference>
<evidence type="ECO:0000256" key="1">
    <source>
        <dbReference type="RuleBase" id="RU000672"/>
    </source>
</evidence>
<dbReference type="PANTHER" id="PTHR10638">
    <property type="entry name" value="COPPER AMINE OXIDASE"/>
    <property type="match status" value="1"/>
</dbReference>
<evidence type="ECO:0000259" key="3">
    <source>
        <dbReference type="Pfam" id="PF02727"/>
    </source>
</evidence>
<keyword evidence="1" id="KW-0560">Oxidoreductase</keyword>
<evidence type="ECO:0000313" key="5">
    <source>
        <dbReference type="Proteomes" id="UP001642540"/>
    </source>
</evidence>
<feature type="chain" id="PRO_5047047577" description="Amine oxidase" evidence="2">
    <location>
        <begin position="24"/>
        <end position="195"/>
    </location>
</feature>
<comment type="PTM">
    <text evidence="1">Topaquinone (TPQ) is generated by copper-dependent autoxidation of a specific tyrosyl residue.</text>
</comment>
<protein>
    <recommendedName>
        <fullName evidence="1">Amine oxidase</fullName>
        <ecNumber evidence="1">1.4.3.-</ecNumber>
    </recommendedName>
</protein>
<dbReference type="EMBL" id="CAXLJM020000065">
    <property type="protein sequence ID" value="CAL8121582.1"/>
    <property type="molecule type" value="Genomic_DNA"/>
</dbReference>
<keyword evidence="2" id="KW-0732">Signal</keyword>
<accession>A0ABP1RB69</accession>
<dbReference type="Proteomes" id="UP001642540">
    <property type="component" value="Unassembled WGS sequence"/>
</dbReference>
<dbReference type="InterPro" id="IPR015800">
    <property type="entry name" value="Cu_amine_oxidase_N2"/>
</dbReference>
<feature type="signal peptide" evidence="2">
    <location>
        <begin position="1"/>
        <end position="23"/>
    </location>
</feature>
<sequence>MMSRNFFLCIALVFFQTFGLLTAIHPPSYGSRTRIWRHRQGKPTLEMNSGIGVRTDTRHPLDPLTEVEINASSNIILNYKRGNWIFISISLKEPEKSVLLPYFLNDTTPPRTSVIPRRSFTILLDGVANQAHEVTVNLNTRRVEVWDLAPLGASPSFTPEEQEESMKIARENATVLERCRRLGWANMSLVYPDPT</sequence>
<comment type="caution">
    <text evidence="4">The sequence shown here is derived from an EMBL/GenBank/DDBJ whole genome shotgun (WGS) entry which is preliminary data.</text>
</comment>
<gene>
    <name evidence="4" type="ORF">ODALV1_LOCUS19453</name>
</gene>
<dbReference type="EC" id="1.4.3.-" evidence="1"/>
<comment type="similarity">
    <text evidence="1">Belongs to the copper/topaquinone oxidase family.</text>
</comment>
<keyword evidence="1" id="KW-0186">Copper</keyword>
<comment type="cofactor">
    <cofactor evidence="1">
        <name>Cu cation</name>
        <dbReference type="ChEBI" id="CHEBI:23378"/>
    </cofactor>
    <text evidence="1">Contains 1 topaquinone per subunit.</text>
</comment>
<reference evidence="4 5" key="1">
    <citation type="submission" date="2024-08" db="EMBL/GenBank/DDBJ databases">
        <authorList>
            <person name="Cucini C."/>
            <person name="Frati F."/>
        </authorList>
    </citation>
    <scope>NUCLEOTIDE SEQUENCE [LARGE SCALE GENOMIC DNA]</scope>
</reference>
<evidence type="ECO:0000313" key="4">
    <source>
        <dbReference type="EMBL" id="CAL8121582.1"/>
    </source>
</evidence>
<keyword evidence="1" id="KW-0479">Metal-binding</keyword>
<dbReference type="SUPFAM" id="SSF54416">
    <property type="entry name" value="Amine oxidase N-terminal region"/>
    <property type="match status" value="1"/>
</dbReference>
<dbReference type="Pfam" id="PF02727">
    <property type="entry name" value="Cu_amine_oxidN2"/>
    <property type="match status" value="1"/>
</dbReference>
<dbReference type="InterPro" id="IPR000269">
    <property type="entry name" value="Cu_amine_oxidase"/>
</dbReference>
<feature type="domain" description="Copper amine oxidase N2-terminal" evidence="3">
    <location>
        <begin position="59"/>
        <end position="147"/>
    </location>
</feature>
<proteinExistence type="inferred from homology"/>
<keyword evidence="1" id="KW-0801">TPQ</keyword>
<dbReference type="InterPro" id="IPR016182">
    <property type="entry name" value="Cu_amine_oxidase_N-reg"/>
</dbReference>
<organism evidence="4 5">
    <name type="scientific">Orchesella dallaii</name>
    <dbReference type="NCBI Taxonomy" id="48710"/>
    <lineage>
        <taxon>Eukaryota</taxon>
        <taxon>Metazoa</taxon>
        <taxon>Ecdysozoa</taxon>
        <taxon>Arthropoda</taxon>
        <taxon>Hexapoda</taxon>
        <taxon>Collembola</taxon>
        <taxon>Entomobryomorpha</taxon>
        <taxon>Entomobryoidea</taxon>
        <taxon>Orchesellidae</taxon>
        <taxon>Orchesellinae</taxon>
        <taxon>Orchesella</taxon>
    </lineage>
</organism>
<evidence type="ECO:0000256" key="2">
    <source>
        <dbReference type="SAM" id="SignalP"/>
    </source>
</evidence>